<sequence length="70" mass="7747">MAKVGDSRNQDFSTDHADTDNKKDFNVENLSKPELRFLLSILEGELEARDLVIEALRPLEGAAAATTETQ</sequence>
<dbReference type="PANTHER" id="PTHR23166:SF9">
    <property type="entry name" value="CTTNBP2 N-TERMINAL-LIKE PROTEIN"/>
    <property type="match status" value="1"/>
</dbReference>
<evidence type="ECO:0000259" key="8">
    <source>
        <dbReference type="Pfam" id="PF09727"/>
    </source>
</evidence>
<evidence type="ECO:0000256" key="6">
    <source>
        <dbReference type="ARBA" id="ARBA00023273"/>
    </source>
</evidence>
<feature type="domain" description="Cortactin-binding protein-2 N-terminal" evidence="8">
    <location>
        <begin position="29"/>
        <end position="57"/>
    </location>
</feature>
<gene>
    <name evidence="9" type="ORF">PECUL_23A020003</name>
</gene>
<evidence type="ECO:0000256" key="1">
    <source>
        <dbReference type="ARBA" id="ARBA00004316"/>
    </source>
</evidence>
<dbReference type="InterPro" id="IPR050719">
    <property type="entry name" value="Cortactin-Actin_Reg"/>
</dbReference>
<dbReference type="InterPro" id="IPR019131">
    <property type="entry name" value="Cortactin-binding_p2_N"/>
</dbReference>
<organism evidence="9 10">
    <name type="scientific">Pelobates cultripes</name>
    <name type="common">Western spadefoot toad</name>
    <dbReference type="NCBI Taxonomy" id="61616"/>
    <lineage>
        <taxon>Eukaryota</taxon>
        <taxon>Metazoa</taxon>
        <taxon>Chordata</taxon>
        <taxon>Craniata</taxon>
        <taxon>Vertebrata</taxon>
        <taxon>Euteleostomi</taxon>
        <taxon>Amphibia</taxon>
        <taxon>Batrachia</taxon>
        <taxon>Anura</taxon>
        <taxon>Pelobatoidea</taxon>
        <taxon>Pelobatidae</taxon>
        <taxon>Pelobates</taxon>
    </lineage>
</organism>
<dbReference type="EMBL" id="OW240914">
    <property type="protein sequence ID" value="CAH2278109.1"/>
    <property type="molecule type" value="Genomic_DNA"/>
</dbReference>
<dbReference type="GO" id="GO:0042995">
    <property type="term" value="C:cell projection"/>
    <property type="evidence" value="ECO:0007669"/>
    <property type="project" value="UniProtKB-SubCell"/>
</dbReference>
<evidence type="ECO:0000256" key="2">
    <source>
        <dbReference type="ARBA" id="ARBA00004496"/>
    </source>
</evidence>
<evidence type="ECO:0000313" key="9">
    <source>
        <dbReference type="EMBL" id="CAH2278109.1"/>
    </source>
</evidence>
<comment type="subcellular location">
    <subcellularLocation>
        <location evidence="1">Cell projection</location>
    </subcellularLocation>
    <subcellularLocation>
        <location evidence="2">Cytoplasm</location>
    </subcellularLocation>
</comment>
<dbReference type="AlphaFoldDB" id="A0AAD1W239"/>
<dbReference type="Pfam" id="PF09727">
    <property type="entry name" value="CortBP2"/>
    <property type="match status" value="1"/>
</dbReference>
<feature type="region of interest" description="Disordered" evidence="7">
    <location>
        <begin position="1"/>
        <end position="25"/>
    </location>
</feature>
<dbReference type="GO" id="GO:0005737">
    <property type="term" value="C:cytoplasm"/>
    <property type="evidence" value="ECO:0007669"/>
    <property type="project" value="UniProtKB-SubCell"/>
</dbReference>
<evidence type="ECO:0000256" key="4">
    <source>
        <dbReference type="ARBA" id="ARBA00022553"/>
    </source>
</evidence>
<keyword evidence="5" id="KW-0175">Coiled coil</keyword>
<evidence type="ECO:0000256" key="3">
    <source>
        <dbReference type="ARBA" id="ARBA00022490"/>
    </source>
</evidence>
<evidence type="ECO:0000313" key="10">
    <source>
        <dbReference type="Proteomes" id="UP001295444"/>
    </source>
</evidence>
<keyword evidence="10" id="KW-1185">Reference proteome</keyword>
<dbReference type="GO" id="GO:0015629">
    <property type="term" value="C:actin cytoskeleton"/>
    <property type="evidence" value="ECO:0007669"/>
    <property type="project" value="TreeGrafter"/>
</dbReference>
<keyword evidence="6" id="KW-0966">Cell projection</keyword>
<reference evidence="9" key="1">
    <citation type="submission" date="2022-03" db="EMBL/GenBank/DDBJ databases">
        <authorList>
            <person name="Alioto T."/>
            <person name="Alioto T."/>
            <person name="Gomez Garrido J."/>
        </authorList>
    </citation>
    <scope>NUCLEOTIDE SEQUENCE</scope>
</reference>
<evidence type="ECO:0000256" key="7">
    <source>
        <dbReference type="SAM" id="MobiDB-lite"/>
    </source>
</evidence>
<name>A0AAD1W239_PELCU</name>
<dbReference type="PANTHER" id="PTHR23166">
    <property type="entry name" value="FILAMIN/GPBP-INTERACTING PROTEIN"/>
    <property type="match status" value="1"/>
</dbReference>
<evidence type="ECO:0000256" key="5">
    <source>
        <dbReference type="ARBA" id="ARBA00023054"/>
    </source>
</evidence>
<dbReference type="Proteomes" id="UP001295444">
    <property type="component" value="Chromosome 03"/>
</dbReference>
<accession>A0AAD1W239</accession>
<keyword evidence="3" id="KW-0963">Cytoplasm</keyword>
<keyword evidence="4" id="KW-0597">Phosphoprotein</keyword>
<protein>
    <recommendedName>
        <fullName evidence="8">Cortactin-binding protein-2 N-terminal domain-containing protein</fullName>
    </recommendedName>
</protein>
<dbReference type="GO" id="GO:0051721">
    <property type="term" value="F:protein phosphatase 2A binding"/>
    <property type="evidence" value="ECO:0007669"/>
    <property type="project" value="TreeGrafter"/>
</dbReference>
<proteinExistence type="predicted"/>